<comment type="similarity">
    <text evidence="7">Belongs to the DNA polymerase HolA subunit family.</text>
</comment>
<dbReference type="InterPro" id="IPR027417">
    <property type="entry name" value="P-loop_NTPase"/>
</dbReference>
<dbReference type="STRING" id="1070319.CAGGBEG34_190080"/>
<dbReference type="InterPro" id="IPR032780">
    <property type="entry name" value="DNA_pol3_delt_C"/>
</dbReference>
<dbReference type="Gene3D" id="1.10.8.60">
    <property type="match status" value="1"/>
</dbReference>
<feature type="domain" description="DNA polymerase III delta N-terminal" evidence="9">
    <location>
        <begin position="21"/>
        <end position="137"/>
    </location>
</feature>
<dbReference type="InterPro" id="IPR010372">
    <property type="entry name" value="DNA_pol3_delta_N"/>
</dbReference>
<sequence>MWIDNADALAGHLSRGLARCYAVCGNEPLLVQEALDQIRRHARAQSYTERAIFTVERGFDWSMPLGLSCSPALFGERRLLDLRIPNGQPGKAGAAALQSLCAADSPDLLILITLPRPDAAAQKSAWYHALLNAGVVVCIERVERAHLPNWLKQRLEAQNQRAPAGEEGARALQWLAERVEGNLLAAHQEIQKLGLLYPPGELSVEQIQTAVLDVARYDVFKLGEAMLSGDVARLARMLDGLRGEGAAPVFILWALAEELRALWRIKQGLAAGRPLTALTREARVWGAREKLIGPAAQRVSMAALHAALTFAARLDRQLKGLPQPFRGEPRGAMPQMDPWRGLFELAMRISAPEKSMKNTNERIFQRDCSSASASLRSARR</sequence>
<dbReference type="PANTHER" id="PTHR34388">
    <property type="entry name" value="DNA POLYMERASE III SUBUNIT DELTA"/>
    <property type="match status" value="1"/>
</dbReference>
<evidence type="ECO:0000256" key="4">
    <source>
        <dbReference type="ARBA" id="ARBA00022695"/>
    </source>
</evidence>
<dbReference type="GO" id="GO:0006261">
    <property type="term" value="P:DNA-templated DNA replication"/>
    <property type="evidence" value="ECO:0007669"/>
    <property type="project" value="TreeGrafter"/>
</dbReference>
<reference evidence="11 12" key="1">
    <citation type="submission" date="2011-08" db="EMBL/GenBank/DDBJ databases">
        <title>The genome of the obligate endobacterium of an arbuscular mycorrhizal fungus reveals an interphylum network of nutritional interactions.</title>
        <authorList>
            <person name="Ghignone S."/>
            <person name="Salvioli A."/>
            <person name="Anca I."/>
            <person name="Lumini E."/>
            <person name="Ortu G."/>
            <person name="Petiti L."/>
            <person name="Cruveiller S."/>
            <person name="Bianciotto V."/>
            <person name="Piffanelli P."/>
            <person name="Lanfranco L."/>
            <person name="Bonfante P."/>
        </authorList>
    </citation>
    <scope>NUCLEOTIDE SEQUENCE [LARGE SCALE GENOMIC DNA]</scope>
    <source>
        <strain evidence="11 12">BEG34</strain>
    </source>
</reference>
<evidence type="ECO:0000313" key="11">
    <source>
        <dbReference type="EMBL" id="CCD28910.1"/>
    </source>
</evidence>
<dbReference type="AlphaFoldDB" id="G2J813"/>
<keyword evidence="12" id="KW-1185">Reference proteome</keyword>
<evidence type="ECO:0000256" key="3">
    <source>
        <dbReference type="ARBA" id="ARBA00022679"/>
    </source>
</evidence>
<dbReference type="PANTHER" id="PTHR34388:SF1">
    <property type="entry name" value="DNA POLYMERASE III SUBUNIT DELTA"/>
    <property type="match status" value="1"/>
</dbReference>
<feature type="domain" description="DNA polymerase III subunit delta C-terminal" evidence="10">
    <location>
        <begin position="222"/>
        <end position="319"/>
    </location>
</feature>
<dbReference type="GO" id="GO:0003677">
    <property type="term" value="F:DNA binding"/>
    <property type="evidence" value="ECO:0007669"/>
    <property type="project" value="InterPro"/>
</dbReference>
<dbReference type="eggNOG" id="COG1466">
    <property type="taxonomic scope" value="Bacteria"/>
</dbReference>
<dbReference type="GO" id="GO:0009360">
    <property type="term" value="C:DNA polymerase III complex"/>
    <property type="evidence" value="ECO:0007669"/>
    <property type="project" value="InterPro"/>
</dbReference>
<dbReference type="EC" id="2.7.7.7" evidence="1"/>
<evidence type="ECO:0000256" key="5">
    <source>
        <dbReference type="ARBA" id="ARBA00022705"/>
    </source>
</evidence>
<evidence type="ECO:0000256" key="1">
    <source>
        <dbReference type="ARBA" id="ARBA00012417"/>
    </source>
</evidence>
<dbReference type="Pfam" id="PF14840">
    <property type="entry name" value="DNA_pol3_delt_C"/>
    <property type="match status" value="1"/>
</dbReference>
<evidence type="ECO:0000259" key="9">
    <source>
        <dbReference type="Pfam" id="PF06144"/>
    </source>
</evidence>
<evidence type="ECO:0000256" key="2">
    <source>
        <dbReference type="ARBA" id="ARBA00017703"/>
    </source>
</evidence>
<dbReference type="CDD" id="cd18138">
    <property type="entry name" value="HLD_clamp_pol_III_delta"/>
    <property type="match status" value="1"/>
</dbReference>
<evidence type="ECO:0000259" key="10">
    <source>
        <dbReference type="Pfam" id="PF14840"/>
    </source>
</evidence>
<name>G2J813_9BURK</name>
<evidence type="ECO:0000313" key="12">
    <source>
        <dbReference type="Proteomes" id="UP000054051"/>
    </source>
</evidence>
<comment type="catalytic activity">
    <reaction evidence="8">
        <text>DNA(n) + a 2'-deoxyribonucleoside 5'-triphosphate = DNA(n+1) + diphosphate</text>
        <dbReference type="Rhea" id="RHEA:22508"/>
        <dbReference type="Rhea" id="RHEA-COMP:17339"/>
        <dbReference type="Rhea" id="RHEA-COMP:17340"/>
        <dbReference type="ChEBI" id="CHEBI:33019"/>
        <dbReference type="ChEBI" id="CHEBI:61560"/>
        <dbReference type="ChEBI" id="CHEBI:173112"/>
        <dbReference type="EC" id="2.7.7.7"/>
    </reaction>
</comment>
<dbReference type="InterPro" id="IPR008921">
    <property type="entry name" value="DNA_pol3_clamp-load_cplx_C"/>
</dbReference>
<proteinExistence type="inferred from homology"/>
<evidence type="ECO:0000256" key="6">
    <source>
        <dbReference type="ARBA" id="ARBA00022932"/>
    </source>
</evidence>
<dbReference type="Gene3D" id="1.20.272.10">
    <property type="match status" value="1"/>
</dbReference>
<dbReference type="GO" id="GO:0003887">
    <property type="term" value="F:DNA-directed DNA polymerase activity"/>
    <property type="evidence" value="ECO:0007669"/>
    <property type="project" value="UniProtKB-KW"/>
</dbReference>
<dbReference type="SUPFAM" id="SSF48019">
    <property type="entry name" value="post-AAA+ oligomerization domain-like"/>
    <property type="match status" value="1"/>
</dbReference>
<keyword evidence="3 11" id="KW-0808">Transferase</keyword>
<organism evidence="11 12">
    <name type="scientific">Candidatus Glomeribacter gigasporarum BEG34</name>
    <dbReference type="NCBI Taxonomy" id="1070319"/>
    <lineage>
        <taxon>Bacteria</taxon>
        <taxon>Pseudomonadati</taxon>
        <taxon>Pseudomonadota</taxon>
        <taxon>Betaproteobacteria</taxon>
        <taxon>Burkholderiales</taxon>
        <taxon>Burkholderiaceae</taxon>
        <taxon>Candidatus Glomeribacter</taxon>
    </lineage>
</organism>
<dbReference type="Pfam" id="PF06144">
    <property type="entry name" value="DNA_pol3_delta"/>
    <property type="match status" value="1"/>
</dbReference>
<protein>
    <recommendedName>
        <fullName evidence="2">DNA polymerase III subunit delta</fullName>
        <ecNumber evidence="1">2.7.7.7</ecNumber>
    </recommendedName>
</protein>
<evidence type="ECO:0000256" key="7">
    <source>
        <dbReference type="ARBA" id="ARBA00034754"/>
    </source>
</evidence>
<dbReference type="NCBIfam" id="TIGR01128">
    <property type="entry name" value="holA"/>
    <property type="match status" value="1"/>
</dbReference>
<dbReference type="RefSeq" id="WP_006682170.1">
    <property type="nucleotide sequence ID" value="NZ_CAFB01000035.1"/>
</dbReference>
<comment type="caution">
    <text evidence="11">The sequence shown here is derived from an EMBL/GenBank/DDBJ whole genome shotgun (WGS) entry which is preliminary data.</text>
</comment>
<dbReference type="Proteomes" id="UP000054051">
    <property type="component" value="Unassembled WGS sequence"/>
</dbReference>
<gene>
    <name evidence="11" type="primary">holA</name>
    <name evidence="11" type="ORF">CAGGBEG34_190080</name>
</gene>
<evidence type="ECO:0000256" key="8">
    <source>
        <dbReference type="ARBA" id="ARBA00049244"/>
    </source>
</evidence>
<dbReference type="EMBL" id="CAFB01000035">
    <property type="protein sequence ID" value="CCD28910.1"/>
    <property type="molecule type" value="Genomic_DNA"/>
</dbReference>
<dbReference type="SUPFAM" id="SSF52540">
    <property type="entry name" value="P-loop containing nucleoside triphosphate hydrolases"/>
    <property type="match status" value="1"/>
</dbReference>
<dbReference type="InterPro" id="IPR005790">
    <property type="entry name" value="DNA_polIII_delta"/>
</dbReference>
<keyword evidence="6" id="KW-0239">DNA-directed DNA polymerase</keyword>
<dbReference type="OrthoDB" id="9770982at2"/>
<dbReference type="Gene3D" id="3.40.50.300">
    <property type="entry name" value="P-loop containing nucleotide triphosphate hydrolases"/>
    <property type="match status" value="1"/>
</dbReference>
<accession>G2J813</accession>
<keyword evidence="5" id="KW-0235">DNA replication</keyword>
<keyword evidence="4 11" id="KW-0548">Nucleotidyltransferase</keyword>